<accession>A0A1Y5TTR7</accession>
<keyword evidence="2" id="KW-1185">Reference proteome</keyword>
<name>A0A1Y5TTR7_9RHOB</name>
<evidence type="ECO:0000313" key="2">
    <source>
        <dbReference type="Proteomes" id="UP000193307"/>
    </source>
</evidence>
<reference evidence="1 2" key="1">
    <citation type="submission" date="2017-03" db="EMBL/GenBank/DDBJ databases">
        <authorList>
            <person name="Afonso C.L."/>
            <person name="Miller P.J."/>
            <person name="Scott M.A."/>
            <person name="Spackman E."/>
            <person name="Goraichik I."/>
            <person name="Dimitrov K.M."/>
            <person name="Suarez D.L."/>
            <person name="Swayne D.E."/>
        </authorList>
    </citation>
    <scope>NUCLEOTIDE SEQUENCE [LARGE SCALE GENOMIC DNA]</scope>
    <source>
        <strain evidence="1 2">CECT 7971</strain>
    </source>
</reference>
<proteinExistence type="predicted"/>
<dbReference type="AlphaFoldDB" id="A0A1Y5TTR7"/>
<dbReference type="STRING" id="658057.SAMN04488032_1393"/>
<sequence length="72" mass="8054">MFGACLPFLVFRTIRLAAYANLKGRNACRYALFELLVGVRIECFPPFTCPQIATSVAVRLVKCPKELSHALH</sequence>
<organism evidence="1 2">
    <name type="scientific">Pacificibacter marinus</name>
    <dbReference type="NCBI Taxonomy" id="658057"/>
    <lineage>
        <taxon>Bacteria</taxon>
        <taxon>Pseudomonadati</taxon>
        <taxon>Pseudomonadota</taxon>
        <taxon>Alphaproteobacteria</taxon>
        <taxon>Rhodobacterales</taxon>
        <taxon>Roseobacteraceae</taxon>
        <taxon>Pacificibacter</taxon>
    </lineage>
</organism>
<protein>
    <submittedName>
        <fullName evidence="1">Uncharacterized protein</fullName>
    </submittedName>
</protein>
<dbReference type="EMBL" id="FWFW01000033">
    <property type="protein sequence ID" value="SLN71957.1"/>
    <property type="molecule type" value="Genomic_DNA"/>
</dbReference>
<evidence type="ECO:0000313" key="1">
    <source>
        <dbReference type="EMBL" id="SLN71957.1"/>
    </source>
</evidence>
<gene>
    <name evidence="1" type="ORF">PAM7971_03853</name>
</gene>
<dbReference type="Proteomes" id="UP000193307">
    <property type="component" value="Unassembled WGS sequence"/>
</dbReference>